<proteinExistence type="predicted"/>
<dbReference type="InterPro" id="IPR000792">
    <property type="entry name" value="Tscrpt_reg_LuxR_C"/>
</dbReference>
<dbReference type="SMART" id="SM00421">
    <property type="entry name" value="HTH_LUXR"/>
    <property type="match status" value="1"/>
</dbReference>
<feature type="domain" description="HTH luxR-type" evidence="4">
    <location>
        <begin position="345"/>
        <end position="408"/>
    </location>
</feature>
<evidence type="ECO:0000313" key="6">
    <source>
        <dbReference type="Proteomes" id="UP000237682"/>
    </source>
</evidence>
<comment type="caution">
    <text evidence="5">The sequence shown here is derived from an EMBL/GenBank/DDBJ whole genome shotgun (WGS) entry which is preliminary data.</text>
</comment>
<dbReference type="Proteomes" id="UP000237682">
    <property type="component" value="Unassembled WGS sequence"/>
</dbReference>
<dbReference type="Gene3D" id="1.10.10.10">
    <property type="entry name" value="Winged helix-like DNA-binding domain superfamily/Winged helix DNA-binding domain"/>
    <property type="match status" value="1"/>
</dbReference>
<sequence length="408" mass="45599">MNSPFRKPAAVPVSCQPKRSCHTHPVVIPVLPHLQVFRQASACKQGGNGADALWTRGSNLVTSFVHGYYHRKYIILHPGPVHVTSKLSMFSQFVADLHQAGRRVDQDADLDLAAHALELLRPLLGFDCAWYGWARFLDDRTTVPASSTLGLPEGFAPFWSTMASQDLVATALRRDRGRVCIYDRGQPRQTDEMAELSERYGIRKWASAIHNRPGAATTFFVSVYRTRHHDPHWDGEDLQLLQCAVDHLFLALQAAFERRNADGPGERATLVVDEAGFAHLGLDRSQGFLRTIWPGWKGDRLPRPLRQAALQPGIHLFEREGVAVNCRKHNEAGRQSNLVRLEFTLLSKLDRLSPREREVAHLLATGATHKQAAQMLGSAPATIRNQTQAIYDKLGIRSRAELASTVLR</sequence>
<dbReference type="AlphaFoldDB" id="A0A2S9QJE2"/>
<keyword evidence="6" id="KW-1185">Reference proteome</keyword>
<gene>
    <name evidence="5" type="ORF">C5L14_02570</name>
</gene>
<dbReference type="PRINTS" id="PR00038">
    <property type="entry name" value="HTHLUXR"/>
</dbReference>
<evidence type="ECO:0000313" key="5">
    <source>
        <dbReference type="EMBL" id="PRH89476.1"/>
    </source>
</evidence>
<dbReference type="SUPFAM" id="SSF46894">
    <property type="entry name" value="C-terminal effector domain of the bipartite response regulators"/>
    <property type="match status" value="1"/>
</dbReference>
<dbReference type="Pfam" id="PF00196">
    <property type="entry name" value="GerE"/>
    <property type="match status" value="1"/>
</dbReference>
<protein>
    <recommendedName>
        <fullName evidence="4">HTH luxR-type domain-containing protein</fullName>
    </recommendedName>
</protein>
<dbReference type="PANTHER" id="PTHR44688">
    <property type="entry name" value="DNA-BINDING TRANSCRIPTIONAL ACTIVATOR DEVR_DOSR"/>
    <property type="match status" value="1"/>
</dbReference>
<evidence type="ECO:0000256" key="1">
    <source>
        <dbReference type="ARBA" id="ARBA00023015"/>
    </source>
</evidence>
<name>A0A2S9QJE2_9HYPH</name>
<accession>A0A2S9QJE2</accession>
<keyword evidence="3" id="KW-0804">Transcription</keyword>
<evidence type="ECO:0000256" key="3">
    <source>
        <dbReference type="ARBA" id="ARBA00023163"/>
    </source>
</evidence>
<dbReference type="OrthoDB" id="8277135at2"/>
<dbReference type="InterPro" id="IPR036388">
    <property type="entry name" value="WH-like_DNA-bd_sf"/>
</dbReference>
<evidence type="ECO:0000256" key="2">
    <source>
        <dbReference type="ARBA" id="ARBA00023125"/>
    </source>
</evidence>
<evidence type="ECO:0000259" key="4">
    <source>
        <dbReference type="PROSITE" id="PS50043"/>
    </source>
</evidence>
<dbReference type="GO" id="GO:0006355">
    <property type="term" value="P:regulation of DNA-templated transcription"/>
    <property type="evidence" value="ECO:0007669"/>
    <property type="project" value="InterPro"/>
</dbReference>
<dbReference type="InterPro" id="IPR016032">
    <property type="entry name" value="Sig_transdc_resp-reg_C-effctor"/>
</dbReference>
<keyword evidence="2" id="KW-0238">DNA-binding</keyword>
<dbReference type="EMBL" id="PUEJ01000001">
    <property type="protein sequence ID" value="PRH89476.1"/>
    <property type="molecule type" value="Genomic_DNA"/>
</dbReference>
<dbReference type="PANTHER" id="PTHR44688:SF16">
    <property type="entry name" value="DNA-BINDING TRANSCRIPTIONAL ACTIVATOR DEVR_DOSR"/>
    <property type="match status" value="1"/>
</dbReference>
<organism evidence="5 6">
    <name type="scientific">Labrys okinawensis</name>
    <dbReference type="NCBI Taxonomy" id="346911"/>
    <lineage>
        <taxon>Bacteria</taxon>
        <taxon>Pseudomonadati</taxon>
        <taxon>Pseudomonadota</taxon>
        <taxon>Alphaproteobacteria</taxon>
        <taxon>Hyphomicrobiales</taxon>
        <taxon>Xanthobacteraceae</taxon>
        <taxon>Labrys</taxon>
    </lineage>
</organism>
<keyword evidence="1" id="KW-0805">Transcription regulation</keyword>
<dbReference type="GO" id="GO:0003677">
    <property type="term" value="F:DNA binding"/>
    <property type="evidence" value="ECO:0007669"/>
    <property type="project" value="UniProtKB-KW"/>
</dbReference>
<dbReference type="PROSITE" id="PS50043">
    <property type="entry name" value="HTH_LUXR_2"/>
    <property type="match status" value="1"/>
</dbReference>
<dbReference type="CDD" id="cd06170">
    <property type="entry name" value="LuxR_C_like"/>
    <property type="match status" value="1"/>
</dbReference>
<reference evidence="5 6" key="1">
    <citation type="submission" date="2018-02" db="EMBL/GenBank/DDBJ databases">
        <title>Whole genome sequencing of endophytic bacterium.</title>
        <authorList>
            <person name="Eedara R."/>
            <person name="Podile A.R."/>
        </authorList>
    </citation>
    <scope>NUCLEOTIDE SEQUENCE [LARGE SCALE GENOMIC DNA]</scope>
    <source>
        <strain evidence="5 6">RP1T</strain>
    </source>
</reference>